<evidence type="ECO:0000313" key="3">
    <source>
        <dbReference type="Proteomes" id="UP000267251"/>
    </source>
</evidence>
<dbReference type="EMBL" id="KZ988730">
    <property type="protein sequence ID" value="RKP11669.1"/>
    <property type="molecule type" value="Genomic_DNA"/>
</dbReference>
<evidence type="ECO:0008006" key="4">
    <source>
        <dbReference type="Google" id="ProtNLM"/>
    </source>
</evidence>
<gene>
    <name evidence="2" type="ORF">BJ684DRAFT_21751</name>
</gene>
<sequence>MRFAYTSLLALGCLLGSSLALAEVSPAQDTVETFPKPPVMAKTTTTLFGKKSGTVHLYSITKGVTFTNSSIPNNFQTFLAPWWKAKNNAVNFILDKKNSPDPTQETGVYVVMPESEASCLTRKPANAARGLWIGNVPCVSDPAWNPPNQQWYIRSRRIGLLKGWTFASAMLDGNTCIAPASPYNATYSFTEVKCSHLSAFWMEY</sequence>
<protein>
    <recommendedName>
        <fullName evidence="4">Ricin B lectin domain-containing protein</fullName>
    </recommendedName>
</protein>
<dbReference type="Proteomes" id="UP000267251">
    <property type="component" value="Unassembled WGS sequence"/>
</dbReference>
<organism evidence="2 3">
    <name type="scientific">Piptocephalis cylindrospora</name>
    <dbReference type="NCBI Taxonomy" id="1907219"/>
    <lineage>
        <taxon>Eukaryota</taxon>
        <taxon>Fungi</taxon>
        <taxon>Fungi incertae sedis</taxon>
        <taxon>Zoopagomycota</taxon>
        <taxon>Zoopagomycotina</taxon>
        <taxon>Zoopagomycetes</taxon>
        <taxon>Zoopagales</taxon>
        <taxon>Piptocephalidaceae</taxon>
        <taxon>Piptocephalis</taxon>
    </lineage>
</organism>
<keyword evidence="1" id="KW-0732">Signal</keyword>
<keyword evidence="3" id="KW-1185">Reference proteome</keyword>
<dbReference type="AlphaFoldDB" id="A0A4V1IXN4"/>
<reference evidence="3" key="1">
    <citation type="journal article" date="2018" name="Nat. Microbiol.">
        <title>Leveraging single-cell genomics to expand the fungal tree of life.</title>
        <authorList>
            <person name="Ahrendt S.R."/>
            <person name="Quandt C.A."/>
            <person name="Ciobanu D."/>
            <person name="Clum A."/>
            <person name="Salamov A."/>
            <person name="Andreopoulos B."/>
            <person name="Cheng J.F."/>
            <person name="Woyke T."/>
            <person name="Pelin A."/>
            <person name="Henrissat B."/>
            <person name="Reynolds N.K."/>
            <person name="Benny G.L."/>
            <person name="Smith M.E."/>
            <person name="James T.Y."/>
            <person name="Grigoriev I.V."/>
        </authorList>
    </citation>
    <scope>NUCLEOTIDE SEQUENCE [LARGE SCALE GENOMIC DNA]</scope>
</reference>
<proteinExistence type="predicted"/>
<feature type="chain" id="PRO_5021001999" description="Ricin B lectin domain-containing protein" evidence="1">
    <location>
        <begin position="23"/>
        <end position="204"/>
    </location>
</feature>
<name>A0A4V1IXN4_9FUNG</name>
<accession>A0A4V1IXN4</accession>
<evidence type="ECO:0000313" key="2">
    <source>
        <dbReference type="EMBL" id="RKP11669.1"/>
    </source>
</evidence>
<evidence type="ECO:0000256" key="1">
    <source>
        <dbReference type="SAM" id="SignalP"/>
    </source>
</evidence>
<feature type="signal peptide" evidence="1">
    <location>
        <begin position="1"/>
        <end position="22"/>
    </location>
</feature>